<evidence type="ECO:0000256" key="4">
    <source>
        <dbReference type="ARBA" id="ARBA00022692"/>
    </source>
</evidence>
<evidence type="ECO:0000256" key="9">
    <source>
        <dbReference type="ARBA" id="ARBA00023136"/>
    </source>
</evidence>
<keyword evidence="11" id="KW-0811">Translocation</keyword>
<keyword evidence="11" id="KW-0813">Transport</keyword>
<keyword evidence="8 11" id="KW-0496">Mitochondrion</keyword>
<dbReference type="Gene3D" id="3.10.450.320">
    <property type="entry name" value="Mitochondrial import inner membrane translocase subunit Tim21"/>
    <property type="match status" value="1"/>
</dbReference>
<dbReference type="RefSeq" id="XP_007783542.1">
    <property type="nucleotide sequence ID" value="XM_007785352.1"/>
</dbReference>
<dbReference type="GO" id="GO:0005744">
    <property type="term" value="C:TIM23 mitochondrial import inner membrane translocase complex"/>
    <property type="evidence" value="ECO:0007669"/>
    <property type="project" value="UniProtKB-UniRule"/>
</dbReference>
<keyword evidence="6" id="KW-0809">Transit peptide</keyword>
<evidence type="ECO:0000256" key="1">
    <source>
        <dbReference type="ARBA" id="ARBA00004434"/>
    </source>
</evidence>
<dbReference type="HOGENOM" id="CLU_089407_0_0_1"/>
<evidence type="ECO:0000313" key="14">
    <source>
        <dbReference type="Proteomes" id="UP000016924"/>
    </source>
</evidence>
<dbReference type="InterPro" id="IPR038552">
    <property type="entry name" value="Tim21_IMS_sf"/>
</dbReference>
<comment type="subunit">
    <text evidence="11">Component of the TIM23 complex.</text>
</comment>
<keyword evidence="7 11" id="KW-1133">Transmembrane helix</keyword>
<sequence>MLPLHKATNSFLSSLSRPSFLPTLPLVSRHPAPLLRSTYATHTSTSTPPPNPSSRKSITITSDDGRVRWTDLSRREKAARTTQQSFNFLVVIVGVVATGFVASVLWSDVFSSSSKVSHFNRVVERIKNDGRCVDALGNPRKIRAFGDGSWNRWTRNRAIPSRVVKDGQGNEELSMQFNVVGPKGEGRVHVRMRRRAGEGEWQYRELWLDPKAGKSRIYLERADAVAGEKKAPGKMFGVKWW</sequence>
<keyword evidence="11" id="KW-0653">Protein transport</keyword>
<evidence type="ECO:0000256" key="12">
    <source>
        <dbReference type="SAM" id="MobiDB-lite"/>
    </source>
</evidence>
<dbReference type="eggNOG" id="KOG4836">
    <property type="taxonomic scope" value="Eukaryota"/>
</dbReference>
<gene>
    <name evidence="13" type="ORF">W97_07483</name>
</gene>
<keyword evidence="5 11" id="KW-0999">Mitochondrion inner membrane</keyword>
<dbReference type="GeneID" id="19904794"/>
<dbReference type="InterPro" id="IPR013261">
    <property type="entry name" value="Tim21"/>
</dbReference>
<keyword evidence="14" id="KW-1185">Reference proteome</keyword>
<dbReference type="Proteomes" id="UP000016924">
    <property type="component" value="Unassembled WGS sequence"/>
</dbReference>
<evidence type="ECO:0000256" key="11">
    <source>
        <dbReference type="RuleBase" id="RU367142"/>
    </source>
</evidence>
<comment type="similarity">
    <text evidence="2 11">Belongs to the TIM21 family.</text>
</comment>
<evidence type="ECO:0000256" key="6">
    <source>
        <dbReference type="ARBA" id="ARBA00022946"/>
    </source>
</evidence>
<dbReference type="PANTHER" id="PTHR13032:SF6">
    <property type="entry name" value="MITOCHONDRIAL IMPORT INNER MEMBRANE TRANSLOCASE SUBUNIT TIM21"/>
    <property type="match status" value="1"/>
</dbReference>
<dbReference type="PANTHER" id="PTHR13032">
    <property type="entry name" value="MITOCHONDRIAL IMPORT INNER MEMBRANE TRANSLOCASE SUBUNIT TIM21"/>
    <property type="match status" value="1"/>
</dbReference>
<evidence type="ECO:0000256" key="2">
    <source>
        <dbReference type="ARBA" id="ARBA00010867"/>
    </source>
</evidence>
<evidence type="ECO:0000256" key="7">
    <source>
        <dbReference type="ARBA" id="ARBA00022989"/>
    </source>
</evidence>
<dbReference type="EMBL" id="JH767594">
    <property type="protein sequence ID" value="EON68225.1"/>
    <property type="molecule type" value="Genomic_DNA"/>
</dbReference>
<proteinExistence type="inferred from homology"/>
<evidence type="ECO:0000256" key="3">
    <source>
        <dbReference type="ARBA" id="ARBA00020726"/>
    </source>
</evidence>
<feature type="region of interest" description="Disordered" evidence="12">
    <location>
        <begin position="40"/>
        <end position="60"/>
    </location>
</feature>
<dbReference type="OrthoDB" id="436405at2759"/>
<dbReference type="GO" id="GO:0030150">
    <property type="term" value="P:protein import into mitochondrial matrix"/>
    <property type="evidence" value="ECO:0007669"/>
    <property type="project" value="UniProtKB-UniRule"/>
</dbReference>
<name>R7Z205_CONA1</name>
<evidence type="ECO:0000256" key="5">
    <source>
        <dbReference type="ARBA" id="ARBA00022792"/>
    </source>
</evidence>
<comment type="subcellular location">
    <subcellularLocation>
        <location evidence="1 11">Mitochondrion inner membrane</location>
        <topology evidence="1 11">Single-pass membrane protein</topology>
    </subcellularLocation>
</comment>
<evidence type="ECO:0000256" key="8">
    <source>
        <dbReference type="ARBA" id="ARBA00023128"/>
    </source>
</evidence>
<dbReference type="OMA" id="HFHVEGP"/>
<feature type="transmembrane region" description="Helical" evidence="11">
    <location>
        <begin position="85"/>
        <end position="106"/>
    </location>
</feature>
<keyword evidence="9 11" id="KW-0472">Membrane</keyword>
<comment type="function">
    <text evidence="10">Essential component of the TIM23 complex, a complex that mediates the translocation of transit peptide-containing proteins across the mitochondrial inner membrane. Required to keep the TOM and the TIM23 complexes in close contact. At some point, it is released from the TOM23 complex to allow protein translocation into the mitochondrial matrix.</text>
</comment>
<dbReference type="AlphaFoldDB" id="R7Z205"/>
<evidence type="ECO:0000256" key="10">
    <source>
        <dbReference type="ARBA" id="ARBA00060204"/>
    </source>
</evidence>
<evidence type="ECO:0000313" key="13">
    <source>
        <dbReference type="EMBL" id="EON68225.1"/>
    </source>
</evidence>
<dbReference type="Pfam" id="PF08294">
    <property type="entry name" value="TIM21"/>
    <property type="match status" value="1"/>
</dbReference>
<accession>R7Z205</accession>
<protein>
    <recommendedName>
        <fullName evidence="3 11">Mitochondrial import inner membrane translocase subunit Tim21</fullName>
    </recommendedName>
</protein>
<organism evidence="13 14">
    <name type="scientific">Coniosporium apollinis (strain CBS 100218)</name>
    <name type="common">Rock-inhabiting black yeast</name>
    <dbReference type="NCBI Taxonomy" id="1168221"/>
    <lineage>
        <taxon>Eukaryota</taxon>
        <taxon>Fungi</taxon>
        <taxon>Dikarya</taxon>
        <taxon>Ascomycota</taxon>
        <taxon>Pezizomycotina</taxon>
        <taxon>Dothideomycetes</taxon>
        <taxon>Dothideomycetes incertae sedis</taxon>
        <taxon>Coniosporium</taxon>
    </lineage>
</organism>
<reference evidence="14" key="1">
    <citation type="submission" date="2012-06" db="EMBL/GenBank/DDBJ databases">
        <title>The genome sequence of Coniosporium apollinis CBS 100218.</title>
        <authorList>
            <consortium name="The Broad Institute Genome Sequencing Platform"/>
            <person name="Cuomo C."/>
            <person name="Gorbushina A."/>
            <person name="Noack S."/>
            <person name="Walker B."/>
            <person name="Young S.K."/>
            <person name="Zeng Q."/>
            <person name="Gargeya S."/>
            <person name="Fitzgerald M."/>
            <person name="Haas B."/>
            <person name="Abouelleil A."/>
            <person name="Alvarado L."/>
            <person name="Arachchi H.M."/>
            <person name="Berlin A.M."/>
            <person name="Chapman S.B."/>
            <person name="Goldberg J."/>
            <person name="Griggs A."/>
            <person name="Gujja S."/>
            <person name="Hansen M."/>
            <person name="Howarth C."/>
            <person name="Imamovic A."/>
            <person name="Larimer J."/>
            <person name="McCowan C."/>
            <person name="Montmayeur A."/>
            <person name="Murphy C."/>
            <person name="Neiman D."/>
            <person name="Pearson M."/>
            <person name="Priest M."/>
            <person name="Roberts A."/>
            <person name="Saif S."/>
            <person name="Shea T."/>
            <person name="Sisk P."/>
            <person name="Sykes S."/>
            <person name="Wortman J."/>
            <person name="Nusbaum C."/>
            <person name="Birren B."/>
        </authorList>
    </citation>
    <scope>NUCLEOTIDE SEQUENCE [LARGE SCALE GENOMIC DNA]</scope>
    <source>
        <strain evidence="14">CBS 100218</strain>
    </source>
</reference>
<dbReference type="STRING" id="1168221.R7Z205"/>
<dbReference type="FunFam" id="3.10.450.320:FF:000002">
    <property type="entry name" value="Mitochondrial import inner membrane translocase subunit tim21"/>
    <property type="match status" value="1"/>
</dbReference>
<keyword evidence="4 11" id="KW-0812">Transmembrane</keyword>